<gene>
    <name evidence="1" type="ORF">Hypma_007065</name>
</gene>
<evidence type="ECO:0000313" key="1">
    <source>
        <dbReference type="EMBL" id="RDB30511.1"/>
    </source>
</evidence>
<dbReference type="Proteomes" id="UP000076154">
    <property type="component" value="Unassembled WGS sequence"/>
</dbReference>
<evidence type="ECO:0008006" key="3">
    <source>
        <dbReference type="Google" id="ProtNLM"/>
    </source>
</evidence>
<accession>A0A369K7C6</accession>
<dbReference type="AlphaFoldDB" id="A0A369K7C6"/>
<organism evidence="1 2">
    <name type="scientific">Hypsizygus marmoreus</name>
    <name type="common">White beech mushroom</name>
    <name type="synonym">Agaricus marmoreus</name>
    <dbReference type="NCBI Taxonomy" id="39966"/>
    <lineage>
        <taxon>Eukaryota</taxon>
        <taxon>Fungi</taxon>
        <taxon>Dikarya</taxon>
        <taxon>Basidiomycota</taxon>
        <taxon>Agaricomycotina</taxon>
        <taxon>Agaricomycetes</taxon>
        <taxon>Agaricomycetidae</taxon>
        <taxon>Agaricales</taxon>
        <taxon>Tricholomatineae</taxon>
        <taxon>Lyophyllaceae</taxon>
        <taxon>Hypsizygus</taxon>
    </lineage>
</organism>
<evidence type="ECO:0000313" key="2">
    <source>
        <dbReference type="Proteomes" id="UP000076154"/>
    </source>
</evidence>
<name>A0A369K7C6_HYPMA</name>
<dbReference type="EMBL" id="LUEZ02000005">
    <property type="protein sequence ID" value="RDB30511.1"/>
    <property type="molecule type" value="Genomic_DNA"/>
</dbReference>
<dbReference type="InParanoid" id="A0A369K7C6"/>
<dbReference type="SUPFAM" id="SSF52047">
    <property type="entry name" value="RNI-like"/>
    <property type="match status" value="1"/>
</dbReference>
<reference evidence="1" key="1">
    <citation type="submission" date="2018-04" db="EMBL/GenBank/DDBJ databases">
        <title>Whole genome sequencing of Hypsizygus marmoreus.</title>
        <authorList>
            <person name="Choi I.-G."/>
            <person name="Min B."/>
            <person name="Kim J.-G."/>
            <person name="Kim S."/>
            <person name="Oh Y.-L."/>
            <person name="Kong W.-S."/>
            <person name="Park H."/>
            <person name="Jeong J."/>
            <person name="Song E.-S."/>
        </authorList>
    </citation>
    <scope>NUCLEOTIDE SEQUENCE [LARGE SCALE GENOMIC DNA]</scope>
    <source>
        <strain evidence="1">51987-8</strain>
    </source>
</reference>
<comment type="caution">
    <text evidence="1">The sequence shown here is derived from an EMBL/GenBank/DDBJ whole genome shotgun (WGS) entry which is preliminary data.</text>
</comment>
<proteinExistence type="predicted"/>
<keyword evidence="2" id="KW-1185">Reference proteome</keyword>
<dbReference type="OrthoDB" id="2977329at2759"/>
<sequence length="364" mass="41257">MPTIPELPQDIINSILSELHDDKPTLKHCALVAWSFRTESQRHVYGTISINLSREAQHIARLHDLHGIVKNNAMLLTHVRCLHLYIPAIDEKNTEVLAILPMLRQIRKLDSHVSGRDTAIYWYHLTEALREHLYLLMQSPDLVDIGLCSVSQIPLSCFTRCRQLQSVTLSWVSFSLEDTKPLIPTPPSHGSGELIFLRVCTPCGILNLLDAMSHSDCPLTIRHLSELDISLNHKEDVPPCQTILNMCAESLESFTVSLDGYYMFDNDEVFALDLSKMRSLRLLSMDFTRWSPSAFFSWLPIFVSKYLPADGRLERLMLTGPGLSEDQRRSMSSVLAGGTRLLAVQVEFTCWEYQGHSVIVTPTE</sequence>
<protein>
    <recommendedName>
        <fullName evidence="3">F-box domain-containing protein</fullName>
    </recommendedName>
</protein>